<name>A0A8S4R366_9NEOP</name>
<dbReference type="AlphaFoldDB" id="A0A8S4R366"/>
<evidence type="ECO:0000313" key="1">
    <source>
        <dbReference type="EMBL" id="CAH2230440.1"/>
    </source>
</evidence>
<gene>
    <name evidence="1" type="primary">jg1943</name>
    <name evidence="1" type="ORF">PAEG_LOCUS9655</name>
</gene>
<sequence>MEGPRSGGTAFLITVSPTPAITKKEKANITRCSQAVTHPSTDRARCCLTSDENRCIQHGFKSICDYGFFIVLTYTRICIYILKMGDGAYAVPTTKNYASELSALGIIAEVNPTAVQWKGLALGEPPS</sequence>
<reference evidence="1" key="1">
    <citation type="submission" date="2022-03" db="EMBL/GenBank/DDBJ databases">
        <authorList>
            <person name="Lindestad O."/>
        </authorList>
    </citation>
    <scope>NUCLEOTIDE SEQUENCE</scope>
</reference>
<dbReference type="OrthoDB" id="10058982at2759"/>
<dbReference type="Proteomes" id="UP000838756">
    <property type="component" value="Unassembled WGS sequence"/>
</dbReference>
<accession>A0A8S4R366</accession>
<protein>
    <submittedName>
        <fullName evidence="1">Jg1943 protein</fullName>
    </submittedName>
</protein>
<organism evidence="1 2">
    <name type="scientific">Pararge aegeria aegeria</name>
    <dbReference type="NCBI Taxonomy" id="348720"/>
    <lineage>
        <taxon>Eukaryota</taxon>
        <taxon>Metazoa</taxon>
        <taxon>Ecdysozoa</taxon>
        <taxon>Arthropoda</taxon>
        <taxon>Hexapoda</taxon>
        <taxon>Insecta</taxon>
        <taxon>Pterygota</taxon>
        <taxon>Neoptera</taxon>
        <taxon>Endopterygota</taxon>
        <taxon>Lepidoptera</taxon>
        <taxon>Glossata</taxon>
        <taxon>Ditrysia</taxon>
        <taxon>Papilionoidea</taxon>
        <taxon>Nymphalidae</taxon>
        <taxon>Satyrinae</taxon>
        <taxon>Satyrini</taxon>
        <taxon>Parargina</taxon>
        <taxon>Pararge</taxon>
    </lineage>
</organism>
<evidence type="ECO:0000313" key="2">
    <source>
        <dbReference type="Proteomes" id="UP000838756"/>
    </source>
</evidence>
<dbReference type="EMBL" id="CAKXAJ010024807">
    <property type="protein sequence ID" value="CAH2230440.1"/>
    <property type="molecule type" value="Genomic_DNA"/>
</dbReference>
<keyword evidence="2" id="KW-1185">Reference proteome</keyword>
<comment type="caution">
    <text evidence="1">The sequence shown here is derived from an EMBL/GenBank/DDBJ whole genome shotgun (WGS) entry which is preliminary data.</text>
</comment>
<proteinExistence type="predicted"/>